<dbReference type="GO" id="GO:0003676">
    <property type="term" value="F:nucleic acid binding"/>
    <property type="evidence" value="ECO:0007669"/>
    <property type="project" value="InterPro"/>
</dbReference>
<sequence length="149" mass="17896">MDMHPKKVMLSVWWGMRGIIHWELLPNGYTITADLYWEQLDRIVQKLKRKQDQIYFLHDNARPHVAKLTRERLLQLGWITISHTPYSPDLAPTNHHLFRSLSNYLSYLKSALATFFDRKSPDFYEQEIFCLRDRWRQAIETDGAYIDEN</sequence>
<proteinExistence type="predicted"/>
<accession>A0A815MI94</accession>
<evidence type="ECO:0000313" key="3">
    <source>
        <dbReference type="Proteomes" id="UP000663828"/>
    </source>
</evidence>
<protein>
    <recommendedName>
        <fullName evidence="5">Transposase</fullName>
    </recommendedName>
</protein>
<evidence type="ECO:0000313" key="4">
    <source>
        <dbReference type="Proteomes" id="UP000663852"/>
    </source>
</evidence>
<dbReference type="InterPro" id="IPR001888">
    <property type="entry name" value="Transposase_1"/>
</dbReference>
<dbReference type="InterPro" id="IPR036397">
    <property type="entry name" value="RNaseH_sf"/>
</dbReference>
<dbReference type="Proteomes" id="UP000663828">
    <property type="component" value="Unassembled WGS sequence"/>
</dbReference>
<dbReference type="Gene3D" id="3.30.420.10">
    <property type="entry name" value="Ribonuclease H-like superfamily/Ribonuclease H"/>
    <property type="match status" value="1"/>
</dbReference>
<evidence type="ECO:0000313" key="1">
    <source>
        <dbReference type="EMBL" id="CAF1343343.1"/>
    </source>
</evidence>
<name>A0A815MI94_ADIRI</name>
<dbReference type="InterPro" id="IPR052709">
    <property type="entry name" value="Transposase-MT_Hybrid"/>
</dbReference>
<gene>
    <name evidence="2" type="ORF">EDS130_LOCUS37778</name>
    <name evidence="1" type="ORF">XAT740_LOCUS31078</name>
</gene>
<evidence type="ECO:0008006" key="5">
    <source>
        <dbReference type="Google" id="ProtNLM"/>
    </source>
</evidence>
<keyword evidence="3" id="KW-1185">Reference proteome</keyword>
<dbReference type="OrthoDB" id="616263at2759"/>
<dbReference type="AlphaFoldDB" id="A0A815MI94"/>
<dbReference type="EMBL" id="CAJNOR010002806">
    <property type="protein sequence ID" value="CAF1343343.1"/>
    <property type="molecule type" value="Genomic_DNA"/>
</dbReference>
<dbReference type="EMBL" id="CAJNOJ010000379">
    <property type="protein sequence ID" value="CAF1424830.1"/>
    <property type="molecule type" value="Genomic_DNA"/>
</dbReference>
<dbReference type="PANTHER" id="PTHR46060:SF1">
    <property type="entry name" value="MARINER MOS1 TRANSPOSASE-LIKE PROTEIN"/>
    <property type="match status" value="1"/>
</dbReference>
<evidence type="ECO:0000313" key="2">
    <source>
        <dbReference type="EMBL" id="CAF1424830.1"/>
    </source>
</evidence>
<dbReference type="Pfam" id="PF01359">
    <property type="entry name" value="Transposase_1"/>
    <property type="match status" value="1"/>
</dbReference>
<dbReference type="Proteomes" id="UP000663852">
    <property type="component" value="Unassembled WGS sequence"/>
</dbReference>
<dbReference type="PANTHER" id="PTHR46060">
    <property type="entry name" value="MARINER MOS1 TRANSPOSASE-LIKE PROTEIN"/>
    <property type="match status" value="1"/>
</dbReference>
<organism evidence="2 4">
    <name type="scientific">Adineta ricciae</name>
    <name type="common">Rotifer</name>
    <dbReference type="NCBI Taxonomy" id="249248"/>
    <lineage>
        <taxon>Eukaryota</taxon>
        <taxon>Metazoa</taxon>
        <taxon>Spiralia</taxon>
        <taxon>Gnathifera</taxon>
        <taxon>Rotifera</taxon>
        <taxon>Eurotatoria</taxon>
        <taxon>Bdelloidea</taxon>
        <taxon>Adinetida</taxon>
        <taxon>Adinetidae</taxon>
        <taxon>Adineta</taxon>
    </lineage>
</organism>
<reference evidence="2" key="1">
    <citation type="submission" date="2021-02" db="EMBL/GenBank/DDBJ databases">
        <authorList>
            <person name="Nowell W R."/>
        </authorList>
    </citation>
    <scope>NUCLEOTIDE SEQUENCE</scope>
</reference>
<comment type="caution">
    <text evidence="2">The sequence shown here is derived from an EMBL/GenBank/DDBJ whole genome shotgun (WGS) entry which is preliminary data.</text>
</comment>